<protein>
    <submittedName>
        <fullName evidence="2">Uncharacterized protein</fullName>
    </submittedName>
</protein>
<gene>
    <name evidence="2" type="ORF">S12H4_44982</name>
</gene>
<organism evidence="2">
    <name type="scientific">marine sediment metagenome</name>
    <dbReference type="NCBI Taxonomy" id="412755"/>
    <lineage>
        <taxon>unclassified sequences</taxon>
        <taxon>metagenomes</taxon>
        <taxon>ecological metagenomes</taxon>
    </lineage>
</organism>
<accession>X1UPP4</accession>
<proteinExistence type="predicted"/>
<evidence type="ECO:0000313" key="2">
    <source>
        <dbReference type="EMBL" id="GAJ05557.1"/>
    </source>
</evidence>
<name>X1UPP4_9ZZZZ</name>
<dbReference type="EMBL" id="BARW01027764">
    <property type="protein sequence ID" value="GAJ05557.1"/>
    <property type="molecule type" value="Genomic_DNA"/>
</dbReference>
<reference evidence="2" key="1">
    <citation type="journal article" date="2014" name="Front. Microbiol.">
        <title>High frequency of phylogenetically diverse reductive dehalogenase-homologous genes in deep subseafloor sedimentary metagenomes.</title>
        <authorList>
            <person name="Kawai M."/>
            <person name="Futagami T."/>
            <person name="Toyoda A."/>
            <person name="Takaki Y."/>
            <person name="Nishi S."/>
            <person name="Hori S."/>
            <person name="Arai W."/>
            <person name="Tsubouchi T."/>
            <person name="Morono Y."/>
            <person name="Uchiyama I."/>
            <person name="Ito T."/>
            <person name="Fujiyama A."/>
            <person name="Inagaki F."/>
            <person name="Takami H."/>
        </authorList>
    </citation>
    <scope>NUCLEOTIDE SEQUENCE</scope>
    <source>
        <strain evidence="2">Expedition CK06-06</strain>
    </source>
</reference>
<sequence length="101" mass="11119">MNWLGLVTGIINRVPIERVLFPPRDNIKALEEFAATMTAPVAPQKAPPEQKMTTTITAEREKAATVPAPAARHDLPTTEETAQALKRRLGKELYRAELDSG</sequence>
<comment type="caution">
    <text evidence="2">The sequence shown here is derived from an EMBL/GenBank/DDBJ whole genome shotgun (WGS) entry which is preliminary data.</text>
</comment>
<evidence type="ECO:0000256" key="1">
    <source>
        <dbReference type="SAM" id="MobiDB-lite"/>
    </source>
</evidence>
<feature type="region of interest" description="Disordered" evidence="1">
    <location>
        <begin position="64"/>
        <end position="83"/>
    </location>
</feature>
<dbReference type="AlphaFoldDB" id="X1UPP4"/>